<dbReference type="AlphaFoldDB" id="A0A7S1Z7Z5"/>
<gene>
    <name evidence="3" type="ORF">DBRI1063_LOCUS11665</name>
</gene>
<protein>
    <submittedName>
        <fullName evidence="3">Uncharacterized protein</fullName>
    </submittedName>
</protein>
<dbReference type="Gene3D" id="1.25.40.10">
    <property type="entry name" value="Tetratricopeptide repeat domain"/>
    <property type="match status" value="1"/>
</dbReference>
<feature type="compositionally biased region" description="Pro residues" evidence="2">
    <location>
        <begin position="35"/>
        <end position="47"/>
    </location>
</feature>
<evidence type="ECO:0000256" key="1">
    <source>
        <dbReference type="PROSITE-ProRule" id="PRU00339"/>
    </source>
</evidence>
<organism evidence="3">
    <name type="scientific">Ditylum brightwellii</name>
    <dbReference type="NCBI Taxonomy" id="49249"/>
    <lineage>
        <taxon>Eukaryota</taxon>
        <taxon>Sar</taxon>
        <taxon>Stramenopiles</taxon>
        <taxon>Ochrophyta</taxon>
        <taxon>Bacillariophyta</taxon>
        <taxon>Mediophyceae</taxon>
        <taxon>Lithodesmiophycidae</taxon>
        <taxon>Lithodesmiales</taxon>
        <taxon>Lithodesmiaceae</taxon>
        <taxon>Ditylum</taxon>
    </lineage>
</organism>
<feature type="repeat" description="TPR" evidence="1">
    <location>
        <begin position="498"/>
        <end position="531"/>
    </location>
</feature>
<feature type="compositionally biased region" description="Low complexity" evidence="2">
    <location>
        <begin position="48"/>
        <end position="69"/>
    </location>
</feature>
<feature type="compositionally biased region" description="Low complexity" evidence="2">
    <location>
        <begin position="20"/>
        <end position="34"/>
    </location>
</feature>
<dbReference type="PANTHER" id="PTHR21581">
    <property type="entry name" value="D-ALANYL-D-ALANINE CARBOXYPEPTIDASE"/>
    <property type="match status" value="1"/>
</dbReference>
<feature type="region of interest" description="Disordered" evidence="2">
    <location>
        <begin position="1"/>
        <end position="133"/>
    </location>
</feature>
<dbReference type="InterPro" id="IPR011990">
    <property type="entry name" value="TPR-like_helical_dom_sf"/>
</dbReference>
<name>A0A7S1Z7Z5_9STRA</name>
<feature type="compositionally biased region" description="Low complexity" evidence="2">
    <location>
        <begin position="78"/>
        <end position="97"/>
    </location>
</feature>
<dbReference type="InterPro" id="IPR019734">
    <property type="entry name" value="TPR_rpt"/>
</dbReference>
<dbReference type="PROSITE" id="PS50005">
    <property type="entry name" value="TPR"/>
    <property type="match status" value="1"/>
</dbReference>
<dbReference type="SUPFAM" id="SSF48452">
    <property type="entry name" value="TPR-like"/>
    <property type="match status" value="1"/>
</dbReference>
<dbReference type="PANTHER" id="PTHR21581:SF6">
    <property type="entry name" value="TRAFFICKING PROTEIN PARTICLE COMPLEX SUBUNIT 12"/>
    <property type="match status" value="1"/>
</dbReference>
<accession>A0A7S1Z7Z5</accession>
<proteinExistence type="predicted"/>
<reference evidence="3" key="1">
    <citation type="submission" date="2021-01" db="EMBL/GenBank/DDBJ databases">
        <authorList>
            <person name="Corre E."/>
            <person name="Pelletier E."/>
            <person name="Niang G."/>
            <person name="Scheremetjew M."/>
            <person name="Finn R."/>
            <person name="Kale V."/>
            <person name="Holt S."/>
            <person name="Cochrane G."/>
            <person name="Meng A."/>
            <person name="Brown T."/>
            <person name="Cohen L."/>
        </authorList>
    </citation>
    <scope>NUCLEOTIDE SEQUENCE</scope>
    <source>
        <strain evidence="3">Pop2</strain>
    </source>
</reference>
<evidence type="ECO:0000256" key="2">
    <source>
        <dbReference type="SAM" id="MobiDB-lite"/>
    </source>
</evidence>
<evidence type="ECO:0000313" key="3">
    <source>
        <dbReference type="EMBL" id="CAD9331157.1"/>
    </source>
</evidence>
<sequence>MAPQPPALSTLKLPKPSVPTAVTNTENTTATRTSPVPPPPPPPPVTVPPTTASKPTTNITPTPPISTTNPVPPPPTKPTLTTAQTQPQQPTLTPQPTSSVATTASQRPTTTQPTKTSTNPLLQQSPPRPPSVAVRQTSVSVEVGLKDSTGVAPTTTTSLSSTLEQEVDSFFYSVNEEMGDVVMRPSPLPANCNAFLKVWMLTKRRAWADVLQVTGELLQTTTSSYYPFYAALKMDVPLDTASFSQEENMETLQNEFTQLVKFRFTALLKLRRYPLLGRQVEELNLVKDVEGGGTGEEKLEQKNPWVPLGLKILAIQTLQYTDKSNRCIDKLHELKEHLVSQQRNVSPSSTKTSGVYWAGCIDNALANAFARKNDFRLALAALDDVQDCLEDAVNLLITEWLGDEEGNDKAEELRLRNVLLGSSKVEVLSRQGRILLQAGALQEASYLFQRASDEIVSVKEFVGNVGKRDSDGEEQGKTKLQILHDHLEKITLISQSPIQIYINEGLLHFAEKSFDKAMKIFGEALEMLKQQSQKFSPVQLQQEERDEKEVNYALFLSTSPIVSIIEKTIGLEGDENLLAHCQNNYALCSLYSCRMKEAVSLMESLVRINPTYFLTEALAFNLCTLYELGSDGAMSGKKKKVVQLIAKRFYLHDIGTESFRIN</sequence>
<dbReference type="EMBL" id="HBGN01018297">
    <property type="protein sequence ID" value="CAD9331157.1"/>
    <property type="molecule type" value="Transcribed_RNA"/>
</dbReference>
<keyword evidence="1" id="KW-0802">TPR repeat</keyword>
<feature type="compositionally biased region" description="Low complexity" evidence="2">
    <location>
        <begin position="108"/>
        <end position="125"/>
    </location>
</feature>
<feature type="compositionally biased region" description="Polar residues" evidence="2">
    <location>
        <begin position="98"/>
        <end position="107"/>
    </location>
</feature>